<protein>
    <submittedName>
        <fullName evidence="2">Uncharacterized protein</fullName>
    </submittedName>
</protein>
<feature type="region of interest" description="Disordered" evidence="1">
    <location>
        <begin position="75"/>
        <end position="108"/>
    </location>
</feature>
<dbReference type="EMBL" id="JACVVK020000165">
    <property type="protein sequence ID" value="KAK7487421.1"/>
    <property type="molecule type" value="Genomic_DNA"/>
</dbReference>
<feature type="compositionally biased region" description="Polar residues" evidence="1">
    <location>
        <begin position="97"/>
        <end position="108"/>
    </location>
</feature>
<sequence>MFPKRLKYLDAEKHSPKYETEKYDLLDYISFLRHRFFVGHRDEGRCSRRPRSECWSKSGNPRWRRLRRLRQVEFPISKNKRQSIADGRKKKKKKNPDGNNSDNAQWSGSDLSCWLFVSLPSSL</sequence>
<organism evidence="2 3">
    <name type="scientific">Batillaria attramentaria</name>
    <dbReference type="NCBI Taxonomy" id="370345"/>
    <lineage>
        <taxon>Eukaryota</taxon>
        <taxon>Metazoa</taxon>
        <taxon>Spiralia</taxon>
        <taxon>Lophotrochozoa</taxon>
        <taxon>Mollusca</taxon>
        <taxon>Gastropoda</taxon>
        <taxon>Caenogastropoda</taxon>
        <taxon>Sorbeoconcha</taxon>
        <taxon>Cerithioidea</taxon>
        <taxon>Batillariidae</taxon>
        <taxon>Batillaria</taxon>
    </lineage>
</organism>
<name>A0ABD0KJL1_9CAEN</name>
<dbReference type="AlphaFoldDB" id="A0ABD0KJL1"/>
<evidence type="ECO:0000313" key="3">
    <source>
        <dbReference type="Proteomes" id="UP001519460"/>
    </source>
</evidence>
<keyword evidence="3" id="KW-1185">Reference proteome</keyword>
<evidence type="ECO:0000313" key="2">
    <source>
        <dbReference type="EMBL" id="KAK7487421.1"/>
    </source>
</evidence>
<proteinExistence type="predicted"/>
<comment type="caution">
    <text evidence="2">The sequence shown here is derived from an EMBL/GenBank/DDBJ whole genome shotgun (WGS) entry which is preliminary data.</text>
</comment>
<accession>A0ABD0KJL1</accession>
<gene>
    <name evidence="2" type="ORF">BaRGS_00021383</name>
</gene>
<reference evidence="2 3" key="1">
    <citation type="journal article" date="2023" name="Sci. Data">
        <title>Genome assembly of the Korean intertidal mud-creeper Batillaria attramentaria.</title>
        <authorList>
            <person name="Patra A.K."/>
            <person name="Ho P.T."/>
            <person name="Jun S."/>
            <person name="Lee S.J."/>
            <person name="Kim Y."/>
            <person name="Won Y.J."/>
        </authorList>
    </citation>
    <scope>NUCLEOTIDE SEQUENCE [LARGE SCALE GENOMIC DNA]</scope>
    <source>
        <strain evidence="2">Wonlab-2016</strain>
    </source>
</reference>
<dbReference type="Proteomes" id="UP001519460">
    <property type="component" value="Unassembled WGS sequence"/>
</dbReference>
<evidence type="ECO:0000256" key="1">
    <source>
        <dbReference type="SAM" id="MobiDB-lite"/>
    </source>
</evidence>